<organism evidence="14 15">
    <name type="scientific">Leeuwenhoekiella aestuarii</name>
    <dbReference type="NCBI Taxonomy" id="2249426"/>
    <lineage>
        <taxon>Bacteria</taxon>
        <taxon>Pseudomonadati</taxon>
        <taxon>Bacteroidota</taxon>
        <taxon>Flavobacteriia</taxon>
        <taxon>Flavobacteriales</taxon>
        <taxon>Flavobacteriaceae</taxon>
        <taxon>Leeuwenhoekiella</taxon>
    </lineage>
</organism>
<dbReference type="GO" id="GO:0015344">
    <property type="term" value="F:siderophore uptake transmembrane transporter activity"/>
    <property type="evidence" value="ECO:0007669"/>
    <property type="project" value="TreeGrafter"/>
</dbReference>
<dbReference type="PROSITE" id="PS52016">
    <property type="entry name" value="TONB_DEPENDENT_REC_3"/>
    <property type="match status" value="1"/>
</dbReference>
<keyword evidence="15" id="KW-1185">Reference proteome</keyword>
<dbReference type="PANTHER" id="PTHR30069">
    <property type="entry name" value="TONB-DEPENDENT OUTER MEMBRANE RECEPTOR"/>
    <property type="match status" value="1"/>
</dbReference>
<dbReference type="InterPro" id="IPR036942">
    <property type="entry name" value="Beta-barrel_TonB_sf"/>
</dbReference>
<comment type="subcellular location">
    <subcellularLocation>
        <location evidence="1 10">Cell outer membrane</location>
        <topology evidence="1 10">Multi-pass membrane protein</topology>
    </subcellularLocation>
</comment>
<dbReference type="NCBIfam" id="TIGR04056">
    <property type="entry name" value="OMP_RagA_SusC"/>
    <property type="match status" value="1"/>
</dbReference>
<dbReference type="Pfam" id="PF07715">
    <property type="entry name" value="Plug"/>
    <property type="match status" value="1"/>
</dbReference>
<dbReference type="NCBIfam" id="TIGR04057">
    <property type="entry name" value="SusC_RagA_signa"/>
    <property type="match status" value="1"/>
</dbReference>
<evidence type="ECO:0000256" key="10">
    <source>
        <dbReference type="PROSITE-ProRule" id="PRU01360"/>
    </source>
</evidence>
<dbReference type="Gene3D" id="2.60.40.1120">
    <property type="entry name" value="Carboxypeptidase-like, regulatory domain"/>
    <property type="match status" value="1"/>
</dbReference>
<dbReference type="InterPro" id="IPR039426">
    <property type="entry name" value="TonB-dep_rcpt-like"/>
</dbReference>
<dbReference type="GO" id="GO:0009279">
    <property type="term" value="C:cell outer membrane"/>
    <property type="evidence" value="ECO:0007669"/>
    <property type="project" value="UniProtKB-SubCell"/>
</dbReference>
<feature type="domain" description="TonB-dependent receptor-like beta-barrel" evidence="12">
    <location>
        <begin position="522"/>
        <end position="1011"/>
    </location>
</feature>
<protein>
    <submittedName>
        <fullName evidence="14">TonB-linked SusC/RagA family outer membrane protein</fullName>
    </submittedName>
</protein>
<dbReference type="Pfam" id="PF13715">
    <property type="entry name" value="CarbopepD_reg_2"/>
    <property type="match status" value="1"/>
</dbReference>
<keyword evidence="9 10" id="KW-0998">Cell outer membrane</keyword>
<keyword evidence="4 10" id="KW-0812">Transmembrane</keyword>
<dbReference type="InterPro" id="IPR008969">
    <property type="entry name" value="CarboxyPept-like_regulatory"/>
</dbReference>
<accession>A0A4Q0NRU2</accession>
<comment type="caution">
    <text evidence="14">The sequence shown here is derived from an EMBL/GenBank/DDBJ whole genome shotgun (WGS) entry which is preliminary data.</text>
</comment>
<keyword evidence="6 11" id="KW-0798">TonB box</keyword>
<dbReference type="SUPFAM" id="SSF49464">
    <property type="entry name" value="Carboxypeptidase regulatory domain-like"/>
    <property type="match status" value="1"/>
</dbReference>
<evidence type="ECO:0000256" key="3">
    <source>
        <dbReference type="ARBA" id="ARBA00022452"/>
    </source>
</evidence>
<evidence type="ECO:0000256" key="9">
    <source>
        <dbReference type="ARBA" id="ARBA00023237"/>
    </source>
</evidence>
<dbReference type="GO" id="GO:0044718">
    <property type="term" value="P:siderophore transmembrane transport"/>
    <property type="evidence" value="ECO:0007669"/>
    <property type="project" value="TreeGrafter"/>
</dbReference>
<evidence type="ECO:0000256" key="1">
    <source>
        <dbReference type="ARBA" id="ARBA00004571"/>
    </source>
</evidence>
<dbReference type="EMBL" id="QOVI01000005">
    <property type="protein sequence ID" value="RXG13134.1"/>
    <property type="molecule type" value="Genomic_DNA"/>
</dbReference>
<evidence type="ECO:0000259" key="13">
    <source>
        <dbReference type="Pfam" id="PF07715"/>
    </source>
</evidence>
<dbReference type="PANTHER" id="PTHR30069:SF29">
    <property type="entry name" value="HEMOGLOBIN AND HEMOGLOBIN-HAPTOGLOBIN-BINDING PROTEIN 1-RELATED"/>
    <property type="match status" value="1"/>
</dbReference>
<evidence type="ECO:0000313" key="15">
    <source>
        <dbReference type="Proteomes" id="UP000289821"/>
    </source>
</evidence>
<dbReference type="Proteomes" id="UP000289821">
    <property type="component" value="Unassembled WGS sequence"/>
</dbReference>
<keyword evidence="8" id="KW-0675">Receptor</keyword>
<name>A0A4Q0NRU2_9FLAO</name>
<evidence type="ECO:0000256" key="5">
    <source>
        <dbReference type="ARBA" id="ARBA00022729"/>
    </source>
</evidence>
<evidence type="ECO:0000256" key="11">
    <source>
        <dbReference type="RuleBase" id="RU003357"/>
    </source>
</evidence>
<dbReference type="InterPro" id="IPR023996">
    <property type="entry name" value="TonB-dep_OMP_SusC/RagA"/>
</dbReference>
<dbReference type="AlphaFoldDB" id="A0A4Q0NRU2"/>
<keyword evidence="2 10" id="KW-0813">Transport</keyword>
<evidence type="ECO:0000256" key="4">
    <source>
        <dbReference type="ARBA" id="ARBA00022692"/>
    </source>
</evidence>
<keyword evidence="7 10" id="KW-0472">Membrane</keyword>
<dbReference type="InterPro" id="IPR012910">
    <property type="entry name" value="Plug_dom"/>
</dbReference>
<dbReference type="InterPro" id="IPR037066">
    <property type="entry name" value="Plug_dom_sf"/>
</dbReference>
<feature type="domain" description="TonB-dependent receptor plug" evidence="13">
    <location>
        <begin position="217"/>
        <end position="352"/>
    </location>
</feature>
<keyword evidence="3 10" id="KW-1134">Transmembrane beta strand</keyword>
<proteinExistence type="inferred from homology"/>
<gene>
    <name evidence="14" type="ORF">DSM04_105112</name>
</gene>
<evidence type="ECO:0000259" key="12">
    <source>
        <dbReference type="Pfam" id="PF00593"/>
    </source>
</evidence>
<dbReference type="RefSeq" id="WP_128761918.1">
    <property type="nucleotide sequence ID" value="NZ_QOVI01000005.1"/>
</dbReference>
<comment type="similarity">
    <text evidence="10 11">Belongs to the TonB-dependent receptor family.</text>
</comment>
<evidence type="ECO:0000256" key="8">
    <source>
        <dbReference type="ARBA" id="ARBA00023170"/>
    </source>
</evidence>
<dbReference type="InterPro" id="IPR000531">
    <property type="entry name" value="Beta-barrel_TonB"/>
</dbReference>
<evidence type="ECO:0000256" key="2">
    <source>
        <dbReference type="ARBA" id="ARBA00022448"/>
    </source>
</evidence>
<sequence length="1118" mass="124287">MIKTKLRVWTLPYHLFFLGMLLMSLSTTLQAQQIKVKIDQVPQSLDQLIALVEAQTDYRFVYNTSKITLNTSLQKTPTDTELVQLLDAVFSELPYRYTIKGKQIIILGQKPALQNQEQSRMITGTVHDTYGNPLPGATLTVVNTRKGVMTDAAGNFKYLVQPVALNALQLEVNYLGMKTQLVTLGSRSRLDIQMEEAQNELDQVVITSSYGTQKLKEEVVGSIVTVTDKEIPVEQASESIDKMLEGQVAGVLIENTSGVGEPVRIDIRGQGSLTPLNNSLLGTSTQPLIIIDGVIMTEETGIDNSFFDGGGVAGESFNNPLSKIAPGDIESINVLKDAAAVGIYGADGANGVIIITTKKGKRGKTRYNFSTQLGVSEAINQIQYLSGPQYTQLRNEFLRNTRGTLLPENGVNTNWFDLLNTTGVYTKYNLSASGASERFNYRASVTYLDIDEPQMGNENKQVNANINLRYDLGKLDFRLSLSPSYDKRTQPNIYYGYAFVPRLSPYNEDGSFALLGVNTVANPLAAIAQNRNDNSSYGLLGSFNVNYQVTEGLKISSLFGLDYKEKEQDRYFSGANESGRGNGSFVLDGTTYPRWGRRIINGRNSTRWNWQTQVFYEKQWGDHGFDVLGGLELSEEQTDLDFASGTGFTNPEVLNAVADALQDDDPDTVADERFSNQTYRTDINNNSRVSFYGQLNYDYKGKYYFLANFRRDESSVFGSASNVAYNGGAGLSWVVSKENFLNDAPWLDFLRLRTSYGSTGNSRIGSYRALGLYNRRINSGYNGLTEATPSAAPNPNLSWERNNKYNAGLDINLFGRLQLTAEYYYDDLRDLITSREIPSENGYSSLQLNAAQMYNTGLELSARIQWVDSKKFKWNTSFNIATLKNEVTDLVGLGSDYSTAARALAQRIGYSTSAIWGLDWAGIDPATGRDMIRYNDQVYDLATYRSLYTEANWQPIGDSQPDAYGGFSTSFQFGNSLSLSVRGSYQIGGEYLADYQLISQYNFTTSRNLSVNAFDYWRGPGDTSALQPLVSSSNPIAANMSKYLYDATFVKLSNINLTYTIPVSTLKVPLDQLSVFLDVSNVAYWYKDKSPAGRNGIREFRFTYPQARTISVGVKTSF</sequence>
<dbReference type="Gene3D" id="2.40.170.20">
    <property type="entry name" value="TonB-dependent receptor, beta-barrel domain"/>
    <property type="match status" value="1"/>
</dbReference>
<dbReference type="Pfam" id="PF00593">
    <property type="entry name" value="TonB_dep_Rec_b-barrel"/>
    <property type="match status" value="1"/>
</dbReference>
<evidence type="ECO:0000256" key="7">
    <source>
        <dbReference type="ARBA" id="ARBA00023136"/>
    </source>
</evidence>
<dbReference type="InterPro" id="IPR023997">
    <property type="entry name" value="TonB-dep_OMP_SusC/RagA_CS"/>
</dbReference>
<dbReference type="Gene3D" id="2.170.130.10">
    <property type="entry name" value="TonB-dependent receptor, plug domain"/>
    <property type="match status" value="1"/>
</dbReference>
<evidence type="ECO:0000256" key="6">
    <source>
        <dbReference type="ARBA" id="ARBA00023077"/>
    </source>
</evidence>
<evidence type="ECO:0000313" key="14">
    <source>
        <dbReference type="EMBL" id="RXG13134.1"/>
    </source>
</evidence>
<reference evidence="14 15" key="1">
    <citation type="submission" date="2018-07" db="EMBL/GenBank/DDBJ databases">
        <title>Leeuwenhoekiella genomics.</title>
        <authorList>
            <person name="Tahon G."/>
            <person name="Willems A."/>
        </authorList>
    </citation>
    <scope>NUCLEOTIDE SEQUENCE [LARGE SCALE GENOMIC DNA]</scope>
    <source>
        <strain evidence="14 15">R-50232</strain>
    </source>
</reference>
<keyword evidence="5" id="KW-0732">Signal</keyword>
<dbReference type="SUPFAM" id="SSF56935">
    <property type="entry name" value="Porins"/>
    <property type="match status" value="1"/>
</dbReference>